<name>A0AAP8MEJ8_9GAMM</name>
<evidence type="ECO:0000313" key="2">
    <source>
        <dbReference type="EMBL" id="PLW86393.1"/>
    </source>
</evidence>
<dbReference type="PANTHER" id="PTHR14087">
    <property type="entry name" value="THYMOCYTE NUCLEAR PROTEIN 1"/>
    <property type="match status" value="1"/>
</dbReference>
<dbReference type="SUPFAM" id="SSF88697">
    <property type="entry name" value="PUA domain-like"/>
    <property type="match status" value="1"/>
</dbReference>
<protein>
    <submittedName>
        <fullName evidence="2">EVE domain-containing protein</fullName>
    </submittedName>
</protein>
<dbReference type="InterPro" id="IPR002740">
    <property type="entry name" value="EVE_domain"/>
</dbReference>
<dbReference type="Gene3D" id="3.10.590.10">
    <property type="entry name" value="ph1033 like domains"/>
    <property type="match status" value="1"/>
</dbReference>
<dbReference type="InterPro" id="IPR047197">
    <property type="entry name" value="THYN1-like_EVE"/>
</dbReference>
<dbReference type="AlphaFoldDB" id="A0AAP8MEJ8"/>
<evidence type="ECO:0000259" key="1">
    <source>
        <dbReference type="Pfam" id="PF01878"/>
    </source>
</evidence>
<dbReference type="Pfam" id="PF01878">
    <property type="entry name" value="EVE"/>
    <property type="match status" value="1"/>
</dbReference>
<reference evidence="2 3" key="1">
    <citation type="submission" date="2018-01" db="EMBL/GenBank/DDBJ databases">
        <title>The draft genome sequence of Halioglobus japonicus S1-36.</title>
        <authorList>
            <person name="Du Z.-J."/>
            <person name="Shi M.-J."/>
        </authorList>
    </citation>
    <scope>NUCLEOTIDE SEQUENCE [LARGE SCALE GENOMIC DNA]</scope>
    <source>
        <strain evidence="2 3">S1-36</strain>
    </source>
</reference>
<feature type="domain" description="EVE" evidence="1">
    <location>
        <begin position="2"/>
        <end position="148"/>
    </location>
</feature>
<dbReference type="EMBL" id="PKUR01000002">
    <property type="protein sequence ID" value="PLW86393.1"/>
    <property type="molecule type" value="Genomic_DNA"/>
</dbReference>
<dbReference type="KEGG" id="hja:BST95_09155"/>
<proteinExistence type="predicted"/>
<comment type="caution">
    <text evidence="2">The sequence shown here is derived from an EMBL/GenBank/DDBJ whole genome shotgun (WGS) entry which is preliminary data.</text>
</comment>
<organism evidence="2 3">
    <name type="scientific">Halioglobus japonicus</name>
    <dbReference type="NCBI Taxonomy" id="930805"/>
    <lineage>
        <taxon>Bacteria</taxon>
        <taxon>Pseudomonadati</taxon>
        <taxon>Pseudomonadota</taxon>
        <taxon>Gammaproteobacteria</taxon>
        <taxon>Cellvibrionales</taxon>
        <taxon>Halieaceae</taxon>
        <taxon>Halioglobus</taxon>
    </lineage>
</organism>
<dbReference type="InterPro" id="IPR015947">
    <property type="entry name" value="PUA-like_sf"/>
</dbReference>
<sequence>MAYWLFKTEPDEFSIDDLQALGETPEPWDGIRNYQARNLLRDAVAEGDEVFIYHSSCKHIGVAGTATVVRAAYPDPDQFNPDHKYFDAKAAPDNVRWYRVDVVFQRKFQRLVTLADIKVMPGLENMMLLKQGRLSIQPVTPPEWATIITTSETDV</sequence>
<accession>A0AAP8MEJ8</accession>
<dbReference type="Proteomes" id="UP000235162">
    <property type="component" value="Unassembled WGS sequence"/>
</dbReference>
<evidence type="ECO:0000313" key="3">
    <source>
        <dbReference type="Proteomes" id="UP000235162"/>
    </source>
</evidence>
<dbReference type="PANTHER" id="PTHR14087:SF7">
    <property type="entry name" value="THYMOCYTE NUCLEAR PROTEIN 1"/>
    <property type="match status" value="1"/>
</dbReference>
<keyword evidence="3" id="KW-1185">Reference proteome</keyword>
<gene>
    <name evidence="2" type="ORF">C0029_08195</name>
</gene>
<dbReference type="InterPro" id="IPR052181">
    <property type="entry name" value="5hmC_binding"/>
</dbReference>
<dbReference type="RefSeq" id="WP_084199003.1">
    <property type="nucleotide sequence ID" value="NZ_BMYL01000002.1"/>
</dbReference>
<dbReference type="CDD" id="cd21133">
    <property type="entry name" value="EVE"/>
    <property type="match status" value="1"/>
</dbReference>